<protein>
    <submittedName>
        <fullName evidence="2">Uncharacterized protein</fullName>
    </submittedName>
</protein>
<evidence type="ECO:0000313" key="3">
    <source>
        <dbReference type="Proteomes" id="UP000565711"/>
    </source>
</evidence>
<reference evidence="2 3" key="1">
    <citation type="submission" date="2020-04" db="EMBL/GenBank/DDBJ databases">
        <title>MicrobeNet Type strains.</title>
        <authorList>
            <person name="Nicholson A.C."/>
        </authorList>
    </citation>
    <scope>NUCLEOTIDE SEQUENCE [LARGE SCALE GENOMIC DNA]</scope>
    <source>
        <strain evidence="2 3">JCM 12354</strain>
    </source>
</reference>
<name>A0A846Y3P6_9NOCA</name>
<proteinExistence type="predicted"/>
<dbReference type="RefSeq" id="WP_067879494.1">
    <property type="nucleotide sequence ID" value="NZ_JAAXOP010000025.1"/>
</dbReference>
<evidence type="ECO:0000313" key="2">
    <source>
        <dbReference type="EMBL" id="NKY54136.1"/>
    </source>
</evidence>
<feature type="transmembrane region" description="Helical" evidence="1">
    <location>
        <begin position="6"/>
        <end position="25"/>
    </location>
</feature>
<dbReference type="EMBL" id="JAAXOP010000025">
    <property type="protein sequence ID" value="NKY54136.1"/>
    <property type="molecule type" value="Genomic_DNA"/>
</dbReference>
<comment type="caution">
    <text evidence="2">The sequence shown here is derived from an EMBL/GenBank/DDBJ whole genome shotgun (WGS) entry which is preliminary data.</text>
</comment>
<sequence>MDVVFGIGMVIWLAGVATMFLARALRERSTQVFRGGLVACGVGSTILAIATPAVGGESGDHDVVMCIVFAGMAVLCAYTALVLRRDAAGPEPKREIGERAPLRE</sequence>
<gene>
    <name evidence="2" type="ORF">HGA08_28485</name>
</gene>
<dbReference type="AlphaFoldDB" id="A0A846Y3P6"/>
<dbReference type="Proteomes" id="UP000565711">
    <property type="component" value="Unassembled WGS sequence"/>
</dbReference>
<organism evidence="2 3">
    <name type="scientific">Nocardia vermiculata</name>
    <dbReference type="NCBI Taxonomy" id="257274"/>
    <lineage>
        <taxon>Bacteria</taxon>
        <taxon>Bacillati</taxon>
        <taxon>Actinomycetota</taxon>
        <taxon>Actinomycetes</taxon>
        <taxon>Mycobacteriales</taxon>
        <taxon>Nocardiaceae</taxon>
        <taxon>Nocardia</taxon>
    </lineage>
</organism>
<keyword evidence="1" id="KW-0472">Membrane</keyword>
<feature type="transmembrane region" description="Helical" evidence="1">
    <location>
        <begin position="62"/>
        <end position="83"/>
    </location>
</feature>
<evidence type="ECO:0000256" key="1">
    <source>
        <dbReference type="SAM" id="Phobius"/>
    </source>
</evidence>
<feature type="transmembrane region" description="Helical" evidence="1">
    <location>
        <begin position="32"/>
        <end position="50"/>
    </location>
</feature>
<accession>A0A846Y3P6</accession>
<keyword evidence="1" id="KW-1133">Transmembrane helix</keyword>
<keyword evidence="3" id="KW-1185">Reference proteome</keyword>
<keyword evidence="1" id="KW-0812">Transmembrane</keyword>